<name>A0ABT1VVA8_9PROT</name>
<protein>
    <submittedName>
        <fullName evidence="1">Uncharacterized protein</fullName>
    </submittedName>
</protein>
<evidence type="ECO:0000313" key="2">
    <source>
        <dbReference type="Proteomes" id="UP001524547"/>
    </source>
</evidence>
<gene>
    <name evidence="1" type="ORF">NFI88_01975</name>
</gene>
<organism evidence="1 2">
    <name type="scientific">Rhizosaccharibacter radicis</name>
    <dbReference type="NCBI Taxonomy" id="2782605"/>
    <lineage>
        <taxon>Bacteria</taxon>
        <taxon>Pseudomonadati</taxon>
        <taxon>Pseudomonadota</taxon>
        <taxon>Alphaproteobacteria</taxon>
        <taxon>Acetobacterales</taxon>
        <taxon>Acetobacteraceae</taxon>
        <taxon>Rhizosaccharibacter</taxon>
    </lineage>
</organism>
<dbReference type="EMBL" id="JAMZEJ010000001">
    <property type="protein sequence ID" value="MCQ8239608.1"/>
    <property type="molecule type" value="Genomic_DNA"/>
</dbReference>
<sequence>MNCLLFNRSRVVGILRVDTPELRFCNPIALQMQDFLMLWLVFDLWRMFDNFILLLVHLWRDPSLFLNDVRLVTSEGRGDL</sequence>
<comment type="caution">
    <text evidence="1">The sequence shown here is derived from an EMBL/GenBank/DDBJ whole genome shotgun (WGS) entry which is preliminary data.</text>
</comment>
<accession>A0ABT1VVA8</accession>
<dbReference type="Proteomes" id="UP001524547">
    <property type="component" value="Unassembled WGS sequence"/>
</dbReference>
<reference evidence="1 2" key="1">
    <citation type="submission" date="2022-06" db="EMBL/GenBank/DDBJ databases">
        <title>Rhizosaccharibacter gen. nov. sp. nov. KSS12, endophytic bacteria isolated from sugarcane.</title>
        <authorList>
            <person name="Pitiwittayakul N."/>
        </authorList>
    </citation>
    <scope>NUCLEOTIDE SEQUENCE [LARGE SCALE GENOMIC DNA]</scope>
    <source>
        <strain evidence="1 2">KSS12</strain>
    </source>
</reference>
<dbReference type="RefSeq" id="WP_422918342.1">
    <property type="nucleotide sequence ID" value="NZ_JAMZEJ010000001.1"/>
</dbReference>
<keyword evidence="2" id="KW-1185">Reference proteome</keyword>
<proteinExistence type="predicted"/>
<evidence type="ECO:0000313" key="1">
    <source>
        <dbReference type="EMBL" id="MCQ8239608.1"/>
    </source>
</evidence>